<feature type="transmembrane region" description="Helical" evidence="7">
    <location>
        <begin position="86"/>
        <end position="104"/>
    </location>
</feature>
<dbReference type="EMBL" id="VTRV01000216">
    <property type="protein sequence ID" value="TZF82425.1"/>
    <property type="molecule type" value="Genomic_DNA"/>
</dbReference>
<keyword evidence="5" id="KW-0406">Ion transport</keyword>
<dbReference type="PANTHER" id="PTHR46157">
    <property type="entry name" value="K(+) EFFLUX ANTIPORTER 3, CHLOROPLASTIC"/>
    <property type="match status" value="1"/>
</dbReference>
<reference evidence="9 10" key="1">
    <citation type="submission" date="2019-08" db="EMBL/GenBank/DDBJ databases">
        <title>Draft genome sequence of Lysobacter sp. UKS-15.</title>
        <authorList>
            <person name="Im W.-T."/>
        </authorList>
    </citation>
    <scope>NUCLEOTIDE SEQUENCE [LARGE SCALE GENOMIC DNA]</scope>
    <source>
        <strain evidence="9 10">UKS-15</strain>
    </source>
</reference>
<feature type="transmembrane region" description="Helical" evidence="7">
    <location>
        <begin position="53"/>
        <end position="74"/>
    </location>
</feature>
<dbReference type="InterPro" id="IPR006153">
    <property type="entry name" value="Cation/H_exchanger_TM"/>
</dbReference>
<dbReference type="PANTHER" id="PTHR46157:SF4">
    <property type="entry name" value="K(+) EFFLUX ANTIPORTER 3, CHLOROPLASTIC"/>
    <property type="match status" value="1"/>
</dbReference>
<gene>
    <name evidence="9" type="ORF">FW784_13345</name>
</gene>
<keyword evidence="2" id="KW-0050">Antiport</keyword>
<dbReference type="Gene3D" id="1.20.1530.20">
    <property type="match status" value="1"/>
</dbReference>
<keyword evidence="6 7" id="KW-0472">Membrane</keyword>
<dbReference type="Proteomes" id="UP000323164">
    <property type="component" value="Unassembled WGS sequence"/>
</dbReference>
<dbReference type="InterPro" id="IPR038770">
    <property type="entry name" value="Na+/solute_symporter_sf"/>
</dbReference>
<evidence type="ECO:0000256" key="2">
    <source>
        <dbReference type="ARBA" id="ARBA00022449"/>
    </source>
</evidence>
<evidence type="ECO:0000256" key="4">
    <source>
        <dbReference type="ARBA" id="ARBA00022989"/>
    </source>
</evidence>
<keyword evidence="3 7" id="KW-0812">Transmembrane</keyword>
<evidence type="ECO:0000256" key="7">
    <source>
        <dbReference type="SAM" id="Phobius"/>
    </source>
</evidence>
<accession>A0A5D8YI74</accession>
<dbReference type="AlphaFoldDB" id="A0A5D8YI74"/>
<dbReference type="Pfam" id="PF00999">
    <property type="entry name" value="Na_H_Exchanger"/>
    <property type="match status" value="1"/>
</dbReference>
<keyword evidence="4 7" id="KW-1133">Transmembrane helix</keyword>
<organism evidence="9 10">
    <name type="scientific">Cognatilysobacter lacus</name>
    <dbReference type="NCBI Taxonomy" id="1643323"/>
    <lineage>
        <taxon>Bacteria</taxon>
        <taxon>Pseudomonadati</taxon>
        <taxon>Pseudomonadota</taxon>
        <taxon>Gammaproteobacteria</taxon>
        <taxon>Lysobacterales</taxon>
        <taxon>Lysobacteraceae</taxon>
        <taxon>Cognatilysobacter</taxon>
    </lineage>
</organism>
<evidence type="ECO:0000313" key="10">
    <source>
        <dbReference type="Proteomes" id="UP000323164"/>
    </source>
</evidence>
<proteinExistence type="predicted"/>
<feature type="non-terminal residue" evidence="9">
    <location>
        <position position="129"/>
    </location>
</feature>
<dbReference type="GO" id="GO:0005886">
    <property type="term" value="C:plasma membrane"/>
    <property type="evidence" value="ECO:0007669"/>
    <property type="project" value="TreeGrafter"/>
</dbReference>
<evidence type="ECO:0000256" key="1">
    <source>
        <dbReference type="ARBA" id="ARBA00004141"/>
    </source>
</evidence>
<dbReference type="GO" id="GO:0015297">
    <property type="term" value="F:antiporter activity"/>
    <property type="evidence" value="ECO:0007669"/>
    <property type="project" value="UniProtKB-KW"/>
</dbReference>
<evidence type="ECO:0000256" key="6">
    <source>
        <dbReference type="ARBA" id="ARBA00023136"/>
    </source>
</evidence>
<dbReference type="GO" id="GO:1902600">
    <property type="term" value="P:proton transmembrane transport"/>
    <property type="evidence" value="ECO:0007669"/>
    <property type="project" value="InterPro"/>
</dbReference>
<evidence type="ECO:0000259" key="8">
    <source>
        <dbReference type="Pfam" id="PF00999"/>
    </source>
</evidence>
<sequence length="129" mass="12791">MHGSGLELALVFLLAAVLVAPMFRRLGLGAVLGYLAAGVLLGPQGLRVVPDAGPVLAASEIGVVMLLFVLGLELSPSRLSLMRRPVFGAGGAQMALCGLALAVAAHAAGLPWTAAAVVGLALALSSTAV</sequence>
<comment type="caution">
    <text evidence="9">The sequence shown here is derived from an EMBL/GenBank/DDBJ whole genome shotgun (WGS) entry which is preliminary data.</text>
</comment>
<name>A0A5D8YI74_9GAMM</name>
<evidence type="ECO:0000313" key="9">
    <source>
        <dbReference type="EMBL" id="TZF82425.1"/>
    </source>
</evidence>
<dbReference type="RefSeq" id="WP_187770822.1">
    <property type="nucleotide sequence ID" value="NZ_VTRV01000216.1"/>
</dbReference>
<comment type="subcellular location">
    <subcellularLocation>
        <location evidence="1">Membrane</location>
        <topology evidence="1">Multi-pass membrane protein</topology>
    </subcellularLocation>
</comment>
<protein>
    <submittedName>
        <fullName evidence="9">Glutathione-regulated potassium-efflux system protein KefB</fullName>
    </submittedName>
</protein>
<evidence type="ECO:0000256" key="3">
    <source>
        <dbReference type="ARBA" id="ARBA00022692"/>
    </source>
</evidence>
<keyword evidence="10" id="KW-1185">Reference proteome</keyword>
<evidence type="ECO:0000256" key="5">
    <source>
        <dbReference type="ARBA" id="ARBA00023065"/>
    </source>
</evidence>
<feature type="domain" description="Cation/H+ exchanger transmembrane" evidence="8">
    <location>
        <begin position="16"/>
        <end position="129"/>
    </location>
</feature>
<keyword evidence="2" id="KW-0813">Transport</keyword>